<sequence>MTNNIFLYSKSNKTKYKTYKIYLYFKKHNKYNIIKLGIYNSKLNIISCIYYILLKYLKYGFKLNKNIIKILLYKFKCYEFKFKNNKGNDRVVDCV</sequence>
<evidence type="ECO:0000313" key="1">
    <source>
        <dbReference type="EMBL" id="SCL92625.1"/>
    </source>
</evidence>
<dbReference type="AlphaFoldDB" id="A0A1C6WT67"/>
<reference evidence="1" key="1">
    <citation type="submission" date="2016-08" db="EMBL/GenBank/DDBJ databases">
        <authorList>
            <consortium name="Pathogen Informatics"/>
        </authorList>
    </citation>
    <scope>NUCLEOTIDE SEQUENCE</scope>
    <source>
        <strain evidence="1">DS</strain>
    </source>
</reference>
<organism evidence="1">
    <name type="scientific">Plasmodium chabaudi adami</name>
    <dbReference type="NCBI Taxonomy" id="5826"/>
    <lineage>
        <taxon>Eukaryota</taxon>
        <taxon>Sar</taxon>
        <taxon>Alveolata</taxon>
        <taxon>Apicomplexa</taxon>
        <taxon>Aconoidasida</taxon>
        <taxon>Haemosporida</taxon>
        <taxon>Plasmodiidae</taxon>
        <taxon>Plasmodium</taxon>
        <taxon>Plasmodium (Vinckeia)</taxon>
    </lineage>
</organism>
<protein>
    <submittedName>
        <fullName evidence="1">Uncharacterized protein</fullName>
    </submittedName>
</protein>
<name>A0A1C6WT67_PLACE</name>
<gene>
    <name evidence="1" type="primary">ORF75</name>
    <name evidence="1" type="ORF">PCHDS_000548200</name>
</gene>
<dbReference type="EMBL" id="FMIN01000440">
    <property type="protein sequence ID" value="SCL92625.1"/>
    <property type="molecule type" value="Genomic_DNA"/>
</dbReference>
<proteinExistence type="predicted"/>
<accession>A0A1C6WT67</accession>
<dbReference type="Proteomes" id="UP000507536">
    <property type="component" value="Unassembled WGS sequence"/>
</dbReference>